<dbReference type="Proteomes" id="UP000094764">
    <property type="component" value="Unassembled WGS sequence"/>
</dbReference>
<dbReference type="AlphaFoldDB" id="A0A1E5GWA7"/>
<sequence>MAVFFYQMKEITKNSQTVVIFVRESAILAENLGNTGCYVIFQFYKHLFINIGDVFSLNLSL</sequence>
<reference evidence="2" key="1">
    <citation type="submission" date="2016-09" db="EMBL/GenBank/DDBJ databases">
        <authorList>
            <person name="Gulvik C.A."/>
        </authorList>
    </citation>
    <scope>NUCLEOTIDE SEQUENCE [LARGE SCALE GENOMIC DNA]</scope>
    <source>
        <strain evidence="2">LMG 26306</strain>
    </source>
</reference>
<evidence type="ECO:0000313" key="1">
    <source>
        <dbReference type="EMBL" id="OEG16993.1"/>
    </source>
</evidence>
<protein>
    <submittedName>
        <fullName evidence="1">Uncharacterized protein</fullName>
    </submittedName>
</protein>
<name>A0A1E5GWA7_9ENTE</name>
<organism evidence="1 2">
    <name type="scientific">Enterococcus quebecensis</name>
    <dbReference type="NCBI Taxonomy" id="903983"/>
    <lineage>
        <taxon>Bacteria</taxon>
        <taxon>Bacillati</taxon>
        <taxon>Bacillota</taxon>
        <taxon>Bacilli</taxon>
        <taxon>Lactobacillales</taxon>
        <taxon>Enterococcaceae</taxon>
        <taxon>Enterococcus</taxon>
    </lineage>
</organism>
<dbReference type="STRING" id="903983.BCR23_03005"/>
<accession>A0A1E5GWA7</accession>
<comment type="caution">
    <text evidence="1">The sequence shown here is derived from an EMBL/GenBank/DDBJ whole genome shotgun (WGS) entry which is preliminary data.</text>
</comment>
<dbReference type="EMBL" id="MIKB01000012">
    <property type="protein sequence ID" value="OEG16993.1"/>
    <property type="molecule type" value="Genomic_DNA"/>
</dbReference>
<evidence type="ECO:0000313" key="2">
    <source>
        <dbReference type="Proteomes" id="UP000094764"/>
    </source>
</evidence>
<keyword evidence="2" id="KW-1185">Reference proteome</keyword>
<gene>
    <name evidence="1" type="ORF">BCR23_03005</name>
</gene>
<proteinExistence type="predicted"/>